<dbReference type="PANTHER" id="PTHR19848">
    <property type="entry name" value="WD40 REPEAT PROTEIN"/>
    <property type="match status" value="1"/>
</dbReference>
<evidence type="ECO:0000256" key="1">
    <source>
        <dbReference type="ARBA" id="ARBA00022574"/>
    </source>
</evidence>
<dbReference type="PANTHER" id="PTHR19848:SF8">
    <property type="entry name" value="F-BOX AND WD REPEAT DOMAIN CONTAINING 7"/>
    <property type="match status" value="1"/>
</dbReference>
<organism evidence="5 6">
    <name type="scientific">Reticulomyxa filosa</name>
    <dbReference type="NCBI Taxonomy" id="46433"/>
    <lineage>
        <taxon>Eukaryota</taxon>
        <taxon>Sar</taxon>
        <taxon>Rhizaria</taxon>
        <taxon>Retaria</taxon>
        <taxon>Foraminifera</taxon>
        <taxon>Monothalamids</taxon>
        <taxon>Reticulomyxidae</taxon>
        <taxon>Reticulomyxa</taxon>
    </lineage>
</organism>
<sequence length="402" mass="45936">MTTTHGNEKQSSQSALVEEIQLIIQHWIRISNIKLGWIQDFDKIIVKYVTNFFMFEIFLSSFKLLKTFTGHTNRVNSIDWFTFNDRQFICSGSHDQTARVWDVETNQQIHLNGHSNIVYCAKFSQYHYHNHNQNVICSSSNDIRFWNFKDNKQLQLFNEHTGWIGGIEFSPFNGGRYLCSGSEDKTIRLWDVETSKSLHVFNGHTMAVRCLNISPLQSNNNKTESNHIGVIGGNGYTICSGSWDKTIRIWDIETVKQFILFKGHEEIVLNVKYGSNELKNIGGANTILSGSNDTSTRLWDIRSGQQIEMFSGHTGGVTCAEYSPFIVNNIEVECYSNVICSGSFDNTIRFWDIRSNKSELYVMNGEEKKDDGIKSLIVIVLACVMVHVTVQLVFGDSIIFQQ</sequence>
<evidence type="ECO:0000256" key="4">
    <source>
        <dbReference type="SAM" id="Phobius"/>
    </source>
</evidence>
<dbReference type="EMBL" id="ASPP01003995">
    <property type="protein sequence ID" value="ETO32699.1"/>
    <property type="molecule type" value="Genomic_DNA"/>
</dbReference>
<dbReference type="SMART" id="SM00320">
    <property type="entry name" value="WD40"/>
    <property type="match status" value="6"/>
</dbReference>
<evidence type="ECO:0000313" key="6">
    <source>
        <dbReference type="Proteomes" id="UP000023152"/>
    </source>
</evidence>
<feature type="repeat" description="WD" evidence="3">
    <location>
        <begin position="310"/>
        <end position="361"/>
    </location>
</feature>
<gene>
    <name evidence="5" type="ORF">RFI_04419</name>
</gene>
<keyword evidence="2" id="KW-0677">Repeat</keyword>
<keyword evidence="6" id="KW-1185">Reference proteome</keyword>
<dbReference type="PROSITE" id="PS50082">
    <property type="entry name" value="WD_REPEATS_2"/>
    <property type="match status" value="5"/>
</dbReference>
<dbReference type="InterPro" id="IPR001680">
    <property type="entry name" value="WD40_rpt"/>
</dbReference>
<keyword evidence="4" id="KW-1133">Transmembrane helix</keyword>
<dbReference type="CDD" id="cd00200">
    <property type="entry name" value="WD40"/>
    <property type="match status" value="1"/>
</dbReference>
<dbReference type="PROSITE" id="PS00678">
    <property type="entry name" value="WD_REPEATS_1"/>
    <property type="match status" value="5"/>
</dbReference>
<dbReference type="InterPro" id="IPR020472">
    <property type="entry name" value="WD40_PAC1"/>
</dbReference>
<name>X6P3N5_RETFI</name>
<dbReference type="PROSITE" id="PS50294">
    <property type="entry name" value="WD_REPEATS_REGION"/>
    <property type="match status" value="3"/>
</dbReference>
<dbReference type="Pfam" id="PF00400">
    <property type="entry name" value="WD40"/>
    <property type="match status" value="5"/>
</dbReference>
<protein>
    <submittedName>
        <fullName evidence="5">WD-40 repeat protein</fullName>
    </submittedName>
</protein>
<dbReference type="InterPro" id="IPR036322">
    <property type="entry name" value="WD40_repeat_dom_sf"/>
</dbReference>
<feature type="repeat" description="WD" evidence="3">
    <location>
        <begin position="68"/>
        <end position="111"/>
    </location>
</feature>
<dbReference type="InterPro" id="IPR015943">
    <property type="entry name" value="WD40/YVTN_repeat-like_dom_sf"/>
</dbReference>
<accession>X6P3N5</accession>
<feature type="repeat" description="WD" evidence="3">
    <location>
        <begin position="261"/>
        <end position="309"/>
    </location>
</feature>
<proteinExistence type="predicted"/>
<evidence type="ECO:0000313" key="5">
    <source>
        <dbReference type="EMBL" id="ETO32699.1"/>
    </source>
</evidence>
<feature type="transmembrane region" description="Helical" evidence="4">
    <location>
        <begin position="376"/>
        <end position="394"/>
    </location>
</feature>
<keyword evidence="4" id="KW-0812">Transmembrane</keyword>
<feature type="repeat" description="WD" evidence="3">
    <location>
        <begin position="234"/>
        <end position="254"/>
    </location>
</feature>
<keyword evidence="4" id="KW-0472">Membrane</keyword>
<comment type="caution">
    <text evidence="5">The sequence shown here is derived from an EMBL/GenBank/DDBJ whole genome shotgun (WGS) entry which is preliminary data.</text>
</comment>
<reference evidence="5 6" key="1">
    <citation type="journal article" date="2013" name="Curr. Biol.">
        <title>The Genome of the Foraminiferan Reticulomyxa filosa.</title>
        <authorList>
            <person name="Glockner G."/>
            <person name="Hulsmann N."/>
            <person name="Schleicher M."/>
            <person name="Noegel A.A."/>
            <person name="Eichinger L."/>
            <person name="Gallinger C."/>
            <person name="Pawlowski J."/>
            <person name="Sierra R."/>
            <person name="Euteneuer U."/>
            <person name="Pillet L."/>
            <person name="Moustafa A."/>
            <person name="Platzer M."/>
            <person name="Groth M."/>
            <person name="Szafranski K."/>
            <person name="Schliwa M."/>
        </authorList>
    </citation>
    <scope>NUCLEOTIDE SEQUENCE [LARGE SCALE GENOMIC DNA]</scope>
</reference>
<dbReference type="Proteomes" id="UP000023152">
    <property type="component" value="Unassembled WGS sequence"/>
</dbReference>
<dbReference type="InterPro" id="IPR019775">
    <property type="entry name" value="WD40_repeat_CS"/>
</dbReference>
<evidence type="ECO:0000256" key="2">
    <source>
        <dbReference type="ARBA" id="ARBA00022737"/>
    </source>
</evidence>
<dbReference type="PROSITE" id="PS50231">
    <property type="entry name" value="RICIN_B_LECTIN"/>
    <property type="match status" value="1"/>
</dbReference>
<dbReference type="OrthoDB" id="270624at2759"/>
<evidence type="ECO:0000256" key="3">
    <source>
        <dbReference type="PROSITE-ProRule" id="PRU00221"/>
    </source>
</evidence>
<dbReference type="PRINTS" id="PR00320">
    <property type="entry name" value="GPROTEINBRPT"/>
</dbReference>
<dbReference type="AlphaFoldDB" id="X6P3N5"/>
<keyword evidence="1 3" id="KW-0853">WD repeat</keyword>
<feature type="repeat" description="WD" evidence="3">
    <location>
        <begin position="157"/>
        <end position="200"/>
    </location>
</feature>
<dbReference type="Gene3D" id="2.130.10.10">
    <property type="entry name" value="YVTN repeat-like/Quinoprotein amine dehydrogenase"/>
    <property type="match status" value="2"/>
</dbReference>
<dbReference type="SUPFAM" id="SSF50978">
    <property type="entry name" value="WD40 repeat-like"/>
    <property type="match status" value="1"/>
</dbReference>